<feature type="region of interest" description="Disordered" evidence="1">
    <location>
        <begin position="23"/>
        <end position="42"/>
    </location>
</feature>
<dbReference type="PANTHER" id="PTHR34950:SF2">
    <property type="entry name" value="OS10G0364900 PROTEIN"/>
    <property type="match status" value="1"/>
</dbReference>
<comment type="caution">
    <text evidence="3">The sequence shown here is derived from an EMBL/GenBank/DDBJ whole genome shotgun (WGS) entry which is preliminary data.</text>
</comment>
<evidence type="ECO:0000313" key="3">
    <source>
        <dbReference type="EMBL" id="KAK1278988.1"/>
    </source>
</evidence>
<evidence type="ECO:0000256" key="1">
    <source>
        <dbReference type="SAM" id="MobiDB-lite"/>
    </source>
</evidence>
<gene>
    <name evidence="3" type="ORF">QJS04_geneDACA020170</name>
    <name evidence="2" type="ORF">QJS04_geneDACA020172</name>
</gene>
<dbReference type="PANTHER" id="PTHR34950">
    <property type="entry name" value="OS04G0457400 PROTEIN"/>
    <property type="match status" value="1"/>
</dbReference>
<accession>A0AAV9BRT3</accession>
<reference evidence="3" key="1">
    <citation type="journal article" date="2023" name="Nat. Commun.">
        <title>Diploid and tetraploid genomes of Acorus and the evolution of monocots.</title>
        <authorList>
            <person name="Ma L."/>
            <person name="Liu K.W."/>
            <person name="Li Z."/>
            <person name="Hsiao Y.Y."/>
            <person name="Qi Y."/>
            <person name="Fu T."/>
            <person name="Tang G.D."/>
            <person name="Zhang D."/>
            <person name="Sun W.H."/>
            <person name="Liu D.K."/>
            <person name="Li Y."/>
            <person name="Chen G.Z."/>
            <person name="Liu X.D."/>
            <person name="Liao X.Y."/>
            <person name="Jiang Y.T."/>
            <person name="Yu X."/>
            <person name="Hao Y."/>
            <person name="Huang J."/>
            <person name="Zhao X.W."/>
            <person name="Ke S."/>
            <person name="Chen Y.Y."/>
            <person name="Wu W.L."/>
            <person name="Hsu J.L."/>
            <person name="Lin Y.F."/>
            <person name="Huang M.D."/>
            <person name="Li C.Y."/>
            <person name="Huang L."/>
            <person name="Wang Z.W."/>
            <person name="Zhao X."/>
            <person name="Zhong W.Y."/>
            <person name="Peng D.H."/>
            <person name="Ahmad S."/>
            <person name="Lan S."/>
            <person name="Zhang J.S."/>
            <person name="Tsai W.C."/>
            <person name="Van de Peer Y."/>
            <person name="Liu Z.J."/>
        </authorList>
    </citation>
    <scope>NUCLEOTIDE SEQUENCE</scope>
    <source>
        <strain evidence="3">SCP</strain>
    </source>
</reference>
<reference evidence="3" key="2">
    <citation type="submission" date="2023-06" db="EMBL/GenBank/DDBJ databases">
        <authorList>
            <person name="Ma L."/>
            <person name="Liu K.-W."/>
            <person name="Li Z."/>
            <person name="Hsiao Y.-Y."/>
            <person name="Qi Y."/>
            <person name="Fu T."/>
            <person name="Tang G."/>
            <person name="Zhang D."/>
            <person name="Sun W.-H."/>
            <person name="Liu D.-K."/>
            <person name="Li Y."/>
            <person name="Chen G.-Z."/>
            <person name="Liu X.-D."/>
            <person name="Liao X.-Y."/>
            <person name="Jiang Y.-T."/>
            <person name="Yu X."/>
            <person name="Hao Y."/>
            <person name="Huang J."/>
            <person name="Zhao X.-W."/>
            <person name="Ke S."/>
            <person name="Chen Y.-Y."/>
            <person name="Wu W.-L."/>
            <person name="Hsu J.-L."/>
            <person name="Lin Y.-F."/>
            <person name="Huang M.-D."/>
            <person name="Li C.-Y."/>
            <person name="Huang L."/>
            <person name="Wang Z.-W."/>
            <person name="Zhao X."/>
            <person name="Zhong W.-Y."/>
            <person name="Peng D.-H."/>
            <person name="Ahmad S."/>
            <person name="Lan S."/>
            <person name="Zhang J.-S."/>
            <person name="Tsai W.-C."/>
            <person name="Van De Peer Y."/>
            <person name="Liu Z.-J."/>
        </authorList>
    </citation>
    <scope>NUCLEOTIDE SEQUENCE</scope>
    <source>
        <strain evidence="3">SCP</strain>
        <tissue evidence="3">Leaves</tissue>
    </source>
</reference>
<dbReference type="Proteomes" id="UP001179952">
    <property type="component" value="Unassembled WGS sequence"/>
</dbReference>
<sequence length="73" mass="8158">MSSVGYCFAEVYVARKMYVEKMKRETEGRESSHNEENTKPRRRWFGLVTKKKIFPGSDGGPPAVVDEAGGSMG</sequence>
<feature type="region of interest" description="Disordered" evidence="1">
    <location>
        <begin position="53"/>
        <end position="73"/>
    </location>
</feature>
<organism evidence="3 4">
    <name type="scientific">Acorus gramineus</name>
    <name type="common">Dwarf sweet flag</name>
    <dbReference type="NCBI Taxonomy" id="55184"/>
    <lineage>
        <taxon>Eukaryota</taxon>
        <taxon>Viridiplantae</taxon>
        <taxon>Streptophyta</taxon>
        <taxon>Embryophyta</taxon>
        <taxon>Tracheophyta</taxon>
        <taxon>Spermatophyta</taxon>
        <taxon>Magnoliopsida</taxon>
        <taxon>Liliopsida</taxon>
        <taxon>Acoraceae</taxon>
        <taxon>Acorus</taxon>
    </lineage>
</organism>
<proteinExistence type="predicted"/>
<name>A0AAV9BRT3_ACOGR</name>
<evidence type="ECO:0000313" key="4">
    <source>
        <dbReference type="Proteomes" id="UP001179952"/>
    </source>
</evidence>
<keyword evidence="4" id="KW-1185">Reference proteome</keyword>
<feature type="compositionally biased region" description="Basic and acidic residues" evidence="1">
    <location>
        <begin position="23"/>
        <end position="39"/>
    </location>
</feature>
<evidence type="ECO:0000313" key="2">
    <source>
        <dbReference type="EMBL" id="KAK1278986.1"/>
    </source>
</evidence>
<dbReference type="EMBL" id="JAUJYN010000002">
    <property type="protein sequence ID" value="KAK1278988.1"/>
    <property type="molecule type" value="Genomic_DNA"/>
</dbReference>
<protein>
    <submittedName>
        <fullName evidence="3">Uncharacterized protein</fullName>
    </submittedName>
</protein>
<dbReference type="AlphaFoldDB" id="A0AAV9BRT3"/>
<dbReference type="EMBL" id="JAUJYN010000002">
    <property type="protein sequence ID" value="KAK1278986.1"/>
    <property type="molecule type" value="Genomic_DNA"/>
</dbReference>